<dbReference type="InterPro" id="IPR013328">
    <property type="entry name" value="6PGD_dom2"/>
</dbReference>
<comment type="caution">
    <text evidence="6">The sequence shown here is derived from an EMBL/GenBank/DDBJ whole genome shotgun (WGS) entry which is preliminary data.</text>
</comment>
<feature type="domain" description="3-hydroxyisobutyrate dehydrogenase-like NAD-binding" evidence="5">
    <location>
        <begin position="188"/>
        <end position="277"/>
    </location>
</feature>
<dbReference type="Gene3D" id="1.10.1040.10">
    <property type="entry name" value="N-(1-d-carboxylethyl)-l-norvaline Dehydrogenase, domain 2"/>
    <property type="match status" value="1"/>
</dbReference>
<gene>
    <name evidence="6" type="ORF">ACK4CP_22780</name>
</gene>
<dbReference type="PANTHER" id="PTHR43060">
    <property type="entry name" value="3-HYDROXYISOBUTYRATE DEHYDROGENASE-LIKE 1, MITOCHONDRIAL-RELATED"/>
    <property type="match status" value="1"/>
</dbReference>
<dbReference type="InterPro" id="IPR029154">
    <property type="entry name" value="HIBADH-like_NADP-bd"/>
</dbReference>
<evidence type="ECO:0000259" key="4">
    <source>
        <dbReference type="Pfam" id="PF03446"/>
    </source>
</evidence>
<dbReference type="PROSITE" id="PS00895">
    <property type="entry name" value="3_HYDROXYISOBUT_DH"/>
    <property type="match status" value="1"/>
</dbReference>
<dbReference type="Proteomes" id="UP001635817">
    <property type="component" value="Unassembled WGS sequence"/>
</dbReference>
<evidence type="ECO:0000256" key="2">
    <source>
        <dbReference type="ARBA" id="ARBA00023002"/>
    </source>
</evidence>
<evidence type="ECO:0000259" key="5">
    <source>
        <dbReference type="Pfam" id="PF14833"/>
    </source>
</evidence>
<dbReference type="InterPro" id="IPR008927">
    <property type="entry name" value="6-PGluconate_DH-like_C_sf"/>
</dbReference>
<proteinExistence type="inferred from homology"/>
<dbReference type="Pfam" id="PF03446">
    <property type="entry name" value="NAD_binding_2"/>
    <property type="match status" value="1"/>
</dbReference>
<dbReference type="InterPro" id="IPR036291">
    <property type="entry name" value="NAD(P)-bd_dom_sf"/>
</dbReference>
<dbReference type="InterPro" id="IPR015815">
    <property type="entry name" value="HIBADH-related"/>
</dbReference>
<reference evidence="6 7" key="1">
    <citation type="submission" date="2024-12" db="EMBL/GenBank/DDBJ databases">
        <title>The coexistence of Mycolicibacterium septicum and Mycolicibacterium nivoides in clinical samples.</title>
        <authorList>
            <person name="Wang C."/>
            <person name="Feng Y."/>
            <person name="Zong Z."/>
        </authorList>
    </citation>
    <scope>NUCLEOTIDE SEQUENCE [LARGE SCALE GENOMIC DNA]</scope>
    <source>
        <strain evidence="6 7">120310</strain>
    </source>
</reference>
<keyword evidence="2 6" id="KW-0560">Oxidoreductase</keyword>
<dbReference type="PIRSF" id="PIRSF000103">
    <property type="entry name" value="HIBADH"/>
    <property type="match status" value="1"/>
</dbReference>
<protein>
    <submittedName>
        <fullName evidence="6">NAD(P)-dependent oxidoreductase</fullName>
        <ecNumber evidence="6">1.1.-.-</ecNumber>
    </submittedName>
</protein>
<evidence type="ECO:0000256" key="3">
    <source>
        <dbReference type="ARBA" id="ARBA00023027"/>
    </source>
</evidence>
<dbReference type="SUPFAM" id="SSF48179">
    <property type="entry name" value="6-phosphogluconate dehydrogenase C-terminal domain-like"/>
    <property type="match status" value="1"/>
</dbReference>
<dbReference type="InterPro" id="IPR006115">
    <property type="entry name" value="6PGDH_NADP-bd"/>
</dbReference>
<dbReference type="RefSeq" id="WP_409551566.1">
    <property type="nucleotide sequence ID" value="NZ_JBKBDE010000008.1"/>
</dbReference>
<keyword evidence="3" id="KW-0520">NAD</keyword>
<name>A0ABW9M0I7_9MYCO</name>
<dbReference type="SUPFAM" id="SSF51735">
    <property type="entry name" value="NAD(P)-binding Rossmann-fold domains"/>
    <property type="match status" value="1"/>
</dbReference>
<dbReference type="Gene3D" id="3.40.50.720">
    <property type="entry name" value="NAD(P)-binding Rossmann-like Domain"/>
    <property type="match status" value="1"/>
</dbReference>
<organism evidence="6 7">
    <name type="scientific">Mycolicibacterium septicum</name>
    <dbReference type="NCBI Taxonomy" id="98668"/>
    <lineage>
        <taxon>Bacteria</taxon>
        <taxon>Bacillati</taxon>
        <taxon>Actinomycetota</taxon>
        <taxon>Actinomycetes</taxon>
        <taxon>Mycobacteriales</taxon>
        <taxon>Mycobacteriaceae</taxon>
        <taxon>Mycolicibacterium</taxon>
    </lineage>
</organism>
<sequence length="296" mass="30165">MRSRPRPRAGDRHCEYRSGSGGRLMRVGFIGLGSQGAPMARRIAEGGFETTLWARRPASLEPFADTAAKTAGSPAELAAASDLVCLCVVGDDDVRQVLDGENGVVAGLAPGGVIAIHSTVHPDTCREIAEKAAAQGISVIDAPVSGGEPAASAGTLLVMVGGDEEVVERVRPVFATYADPIVHLGGIGAGQVAKILNNLLFSANLGSAMSALELGEALGVPRQALCEVISRGSATSKALNSIAMFGGTLDNLAPIAGALLQKDCRHAASLADDASAPQGAVFDAADNALAIMNHPR</sequence>
<evidence type="ECO:0000313" key="6">
    <source>
        <dbReference type="EMBL" id="MFN6553234.1"/>
    </source>
</evidence>
<dbReference type="EC" id="1.1.-.-" evidence="6"/>
<dbReference type="EMBL" id="JBKBDE010000008">
    <property type="protein sequence ID" value="MFN6553234.1"/>
    <property type="molecule type" value="Genomic_DNA"/>
</dbReference>
<evidence type="ECO:0000313" key="7">
    <source>
        <dbReference type="Proteomes" id="UP001635817"/>
    </source>
</evidence>
<dbReference type="Pfam" id="PF14833">
    <property type="entry name" value="NAD_binding_11"/>
    <property type="match status" value="1"/>
</dbReference>
<accession>A0ABW9M0I7</accession>
<feature type="domain" description="6-phosphogluconate dehydrogenase NADP-binding" evidence="4">
    <location>
        <begin position="26"/>
        <end position="185"/>
    </location>
</feature>
<keyword evidence="7" id="KW-1185">Reference proteome</keyword>
<dbReference type="GO" id="GO:0016491">
    <property type="term" value="F:oxidoreductase activity"/>
    <property type="evidence" value="ECO:0007669"/>
    <property type="project" value="UniProtKB-KW"/>
</dbReference>
<dbReference type="PANTHER" id="PTHR43060:SF15">
    <property type="entry name" value="3-HYDROXYISOBUTYRATE DEHYDROGENASE-LIKE 1, MITOCHONDRIAL-RELATED"/>
    <property type="match status" value="1"/>
</dbReference>
<evidence type="ECO:0000256" key="1">
    <source>
        <dbReference type="ARBA" id="ARBA00009080"/>
    </source>
</evidence>
<comment type="similarity">
    <text evidence="1">Belongs to the HIBADH-related family.</text>
</comment>
<dbReference type="InterPro" id="IPR002204">
    <property type="entry name" value="3-OH-isobutyrate_DH-rel_CS"/>
</dbReference>